<dbReference type="InterPro" id="IPR001173">
    <property type="entry name" value="Glyco_trans_2-like"/>
</dbReference>
<dbReference type="PANTHER" id="PTHR22916">
    <property type="entry name" value="GLYCOSYLTRANSFERASE"/>
    <property type="match status" value="1"/>
</dbReference>
<feature type="domain" description="Glycosyltransferase 2-like" evidence="1">
    <location>
        <begin position="5"/>
        <end position="129"/>
    </location>
</feature>
<evidence type="ECO:0000313" key="5">
    <source>
        <dbReference type="Proteomes" id="UP000437575"/>
    </source>
</evidence>
<evidence type="ECO:0000313" key="6">
    <source>
        <dbReference type="Proteomes" id="UP000467635"/>
    </source>
</evidence>
<dbReference type="CDD" id="cd00761">
    <property type="entry name" value="Glyco_tranf_GTA_type"/>
    <property type="match status" value="1"/>
</dbReference>
<accession>A0A6A8LQD4</accession>
<evidence type="ECO:0000313" key="3">
    <source>
        <dbReference type="EMBL" id="MSE07035.1"/>
    </source>
</evidence>
<comment type="caution">
    <text evidence="2">The sequence shown here is derived from an EMBL/GenBank/DDBJ whole genome shotgun (WGS) entry which is preliminary data.</text>
</comment>
<dbReference type="EMBL" id="WKKZ01001603">
    <property type="protein sequence ID" value="MSE07035.1"/>
    <property type="molecule type" value="Genomic_DNA"/>
</dbReference>
<proteinExistence type="predicted"/>
<dbReference type="GO" id="GO:0016758">
    <property type="term" value="F:hexosyltransferase activity"/>
    <property type="evidence" value="ECO:0007669"/>
    <property type="project" value="UniProtKB-ARBA"/>
</dbReference>
<dbReference type="SUPFAM" id="SSF53448">
    <property type="entry name" value="Nucleotide-diphospho-sugar transferases"/>
    <property type="match status" value="1"/>
</dbReference>
<dbReference type="EMBL" id="WKKX01000124">
    <property type="protein sequence ID" value="MSE07950.1"/>
    <property type="molecule type" value="Genomic_DNA"/>
</dbReference>
<organism evidence="2 5">
    <name type="scientific">Ligilactobacillus salivarius</name>
    <dbReference type="NCBI Taxonomy" id="1624"/>
    <lineage>
        <taxon>Bacteria</taxon>
        <taxon>Bacillati</taxon>
        <taxon>Bacillota</taxon>
        <taxon>Bacilli</taxon>
        <taxon>Lactobacillales</taxon>
        <taxon>Lactobacillaceae</taxon>
        <taxon>Ligilactobacillus</taxon>
    </lineage>
</organism>
<evidence type="ECO:0000259" key="1">
    <source>
        <dbReference type="Pfam" id="PF00535"/>
    </source>
</evidence>
<dbReference type="EMBL" id="WKKZ01000004">
    <property type="protein sequence ID" value="MSE04390.1"/>
    <property type="molecule type" value="Genomic_DNA"/>
</dbReference>
<dbReference type="Pfam" id="PF00535">
    <property type="entry name" value="Glycos_transf_2"/>
    <property type="match status" value="1"/>
</dbReference>
<gene>
    <name evidence="4" type="ORF">GKC33_04220</name>
    <name evidence="2" type="ORF">GKC34_00655</name>
    <name evidence="3" type="ORF">GKC34_15310</name>
</gene>
<evidence type="ECO:0000313" key="4">
    <source>
        <dbReference type="EMBL" id="MSE07950.1"/>
    </source>
</evidence>
<dbReference type="Proteomes" id="UP000437575">
    <property type="component" value="Unassembled WGS sequence"/>
</dbReference>
<name>A0A6A8LQD4_9LACO</name>
<dbReference type="PANTHER" id="PTHR22916:SF3">
    <property type="entry name" value="UDP-GLCNAC:BETAGAL BETA-1,3-N-ACETYLGLUCOSAMINYLTRANSFERASE-LIKE PROTEIN 1"/>
    <property type="match status" value="1"/>
</dbReference>
<dbReference type="Proteomes" id="UP000467635">
    <property type="component" value="Unassembled WGS sequence"/>
</dbReference>
<keyword evidence="3" id="KW-0614">Plasmid</keyword>
<keyword evidence="2" id="KW-0808">Transferase</keyword>
<protein>
    <submittedName>
        <fullName evidence="2">Glycosyltransferase</fullName>
    </submittedName>
</protein>
<reference evidence="5 6" key="1">
    <citation type="submission" date="2019-11" db="EMBL/GenBank/DDBJ databases">
        <title>Draft Genome Sequence of Plant Growth-Promoting Rhizosphere-Associated Bacteria.</title>
        <authorList>
            <person name="Vasilyev I.Y."/>
            <person name="Radchenko V."/>
            <person name="Ilnitskaya E.V."/>
        </authorList>
    </citation>
    <scope>NUCLEOTIDE SEQUENCE [LARGE SCALE GENOMIC DNA]</scope>
    <source>
        <strain evidence="4 6">VRA_01-1sq_f</strain>
        <strain evidence="2 5">VRA_1sq_f</strain>
        <plasmid evidence="3">unnamed03</plasmid>
    </source>
</reference>
<dbReference type="AlphaFoldDB" id="A0A6A8LQD4"/>
<geneLocation type="plasmid" evidence="3">
    <name>unnamed03</name>
</geneLocation>
<evidence type="ECO:0000313" key="2">
    <source>
        <dbReference type="EMBL" id="MSE04390.1"/>
    </source>
</evidence>
<dbReference type="InterPro" id="IPR029044">
    <property type="entry name" value="Nucleotide-diphossugar_trans"/>
</dbReference>
<dbReference type="Gene3D" id="3.90.550.10">
    <property type="entry name" value="Spore Coat Polysaccharide Biosynthesis Protein SpsA, Chain A"/>
    <property type="match status" value="1"/>
</dbReference>
<sequence length="299" mass="35663">MVKVSIGVPVYNVDKYLDECLDSIMKQTFKDFEVILVDDGSTDDSFKICQKYVMKDKRFKLIHQENKGLAGARNTCLKYMTGDFVTWIDSDDKVVPNYLERLLEVQKETQADIVNGVYYSIVENKIIYYDFRSILPQLYVTSISEEDTLESFFNNKYQLAMLWGNLERRKLYKGVYFSQGIIHEDTGNRFKVFLQAKKIVVLPEAIYGYRKRQDSIMSKKRESLEDKLDLVRNNIFNLEKFMFYMEIYKAKDLFRYKNLYTMSLDYYASNNAELDEMGKIKFKTYIKNYQKKLERIWRD</sequence>